<sequence length="251" mass="28017">MLLASPRPASRPVPGPRTGSAAPPAAEPPHGPVGARWKVTATHKDCSSTAATSTAPQSLIVEGEEKLPTKAKIMIRKQIYYKSSLIRLYHAQELVATQLEPILNFQFGAWGLRAKETKAQEEESWVGTHTQFKVCIEFHQCLVFSELELRPLFFPSRRIPQVSLQLSGIKPHGCKIKVVQTGLNCRDFLPSSEITLPRAVYKTDKAQLQSSELNLYRLEPTCIHLLSSFHEAGNTIKTTNKRKINEQKLLL</sequence>
<evidence type="ECO:0000313" key="2">
    <source>
        <dbReference type="EMBL" id="RLW00726.1"/>
    </source>
</evidence>
<proteinExistence type="predicted"/>
<gene>
    <name evidence="2" type="ORF">DV515_00008591</name>
</gene>
<dbReference type="Proteomes" id="UP000276834">
    <property type="component" value="Unassembled WGS sequence"/>
</dbReference>
<comment type="caution">
    <text evidence="2">The sequence shown here is derived from an EMBL/GenBank/DDBJ whole genome shotgun (WGS) entry which is preliminary data.</text>
</comment>
<protein>
    <submittedName>
        <fullName evidence="2">Uncharacterized protein</fullName>
    </submittedName>
</protein>
<evidence type="ECO:0000313" key="3">
    <source>
        <dbReference type="Proteomes" id="UP000276834"/>
    </source>
</evidence>
<feature type="region of interest" description="Disordered" evidence="1">
    <location>
        <begin position="1"/>
        <end position="34"/>
    </location>
</feature>
<dbReference type="AlphaFoldDB" id="A0A3L8SEA0"/>
<accession>A0A3L8SEA0</accession>
<reference evidence="2 3" key="1">
    <citation type="journal article" date="2018" name="Proc. R. Soc. B">
        <title>A non-coding region near Follistatin controls head colour polymorphism in the Gouldian finch.</title>
        <authorList>
            <person name="Toomey M.B."/>
            <person name="Marques C.I."/>
            <person name="Andrade P."/>
            <person name="Araujo P.M."/>
            <person name="Sabatino S."/>
            <person name="Gazda M.A."/>
            <person name="Afonso S."/>
            <person name="Lopes R.J."/>
            <person name="Corbo J.C."/>
            <person name="Carneiro M."/>
        </authorList>
    </citation>
    <scope>NUCLEOTIDE SEQUENCE [LARGE SCALE GENOMIC DNA]</scope>
    <source>
        <strain evidence="2">Red01</strain>
        <tissue evidence="2">Muscle</tissue>
    </source>
</reference>
<evidence type="ECO:0000256" key="1">
    <source>
        <dbReference type="SAM" id="MobiDB-lite"/>
    </source>
</evidence>
<dbReference type="EMBL" id="QUSF01000026">
    <property type="protein sequence ID" value="RLW00726.1"/>
    <property type="molecule type" value="Genomic_DNA"/>
</dbReference>
<name>A0A3L8SEA0_CHLGU</name>
<keyword evidence="3" id="KW-1185">Reference proteome</keyword>
<organism evidence="2 3">
    <name type="scientific">Chloebia gouldiae</name>
    <name type="common">Gouldian finch</name>
    <name type="synonym">Erythrura gouldiae</name>
    <dbReference type="NCBI Taxonomy" id="44316"/>
    <lineage>
        <taxon>Eukaryota</taxon>
        <taxon>Metazoa</taxon>
        <taxon>Chordata</taxon>
        <taxon>Craniata</taxon>
        <taxon>Vertebrata</taxon>
        <taxon>Euteleostomi</taxon>
        <taxon>Archelosauria</taxon>
        <taxon>Archosauria</taxon>
        <taxon>Dinosauria</taxon>
        <taxon>Saurischia</taxon>
        <taxon>Theropoda</taxon>
        <taxon>Coelurosauria</taxon>
        <taxon>Aves</taxon>
        <taxon>Neognathae</taxon>
        <taxon>Neoaves</taxon>
        <taxon>Telluraves</taxon>
        <taxon>Australaves</taxon>
        <taxon>Passeriformes</taxon>
        <taxon>Passeroidea</taxon>
        <taxon>Passeridae</taxon>
        <taxon>Chloebia</taxon>
    </lineage>
</organism>